<comment type="caution">
    <text evidence="1">The sequence shown here is derived from an EMBL/GenBank/DDBJ whole genome shotgun (WGS) entry which is preliminary data.</text>
</comment>
<organism evidence="1">
    <name type="scientific">uncultured bacterium</name>
    <name type="common">gcode 4</name>
    <dbReference type="NCBI Taxonomy" id="1234023"/>
    <lineage>
        <taxon>Bacteria</taxon>
        <taxon>environmental samples</taxon>
    </lineage>
</organism>
<proteinExistence type="predicted"/>
<dbReference type="AlphaFoldDB" id="K2H1N9"/>
<sequence>MTFIKLFDLNIIYVSSIIPYSVFFVKNRRIVIFLLRNILYWQIKFICDYPILSINLTVHKLIGIRWKSTVN</sequence>
<gene>
    <name evidence="1" type="ORF">ACD_2C00104G0003</name>
</gene>
<accession>K2H1N9</accession>
<dbReference type="EMBL" id="AMFJ01000104">
    <property type="protein sequence ID" value="EKE29760.1"/>
    <property type="molecule type" value="Genomic_DNA"/>
</dbReference>
<evidence type="ECO:0000313" key="1">
    <source>
        <dbReference type="EMBL" id="EKE29760.1"/>
    </source>
</evidence>
<reference evidence="1" key="1">
    <citation type="journal article" date="2012" name="Science">
        <title>Fermentation, hydrogen, and sulfur metabolism in multiple uncultivated bacterial phyla.</title>
        <authorList>
            <person name="Wrighton K.C."/>
            <person name="Thomas B.C."/>
            <person name="Sharon I."/>
            <person name="Miller C.S."/>
            <person name="Castelle C.J."/>
            <person name="VerBerkmoes N.C."/>
            <person name="Wilkins M.J."/>
            <person name="Hettich R.L."/>
            <person name="Lipton M.S."/>
            <person name="Williams K.H."/>
            <person name="Long P.E."/>
            <person name="Banfield J.F."/>
        </authorList>
    </citation>
    <scope>NUCLEOTIDE SEQUENCE [LARGE SCALE GENOMIC DNA]</scope>
</reference>
<name>K2H1N9_9BACT</name>
<protein>
    <submittedName>
        <fullName evidence="1">Uncharacterized protein</fullName>
    </submittedName>
</protein>